<feature type="binding site" evidence="7">
    <location>
        <begin position="294"/>
        <end position="298"/>
    </location>
    <ligand>
        <name>FMN</name>
        <dbReference type="ChEBI" id="CHEBI:58210"/>
    </ligand>
</feature>
<dbReference type="HAMAP" id="MF_00300">
    <property type="entry name" value="Chorismate_synth"/>
    <property type="match status" value="1"/>
</dbReference>
<dbReference type="PROSITE" id="PS00789">
    <property type="entry name" value="CHORISMATE_SYNTHASE_3"/>
    <property type="match status" value="1"/>
</dbReference>
<comment type="subunit">
    <text evidence="7">Homotetramer.</text>
</comment>
<dbReference type="NCBIfam" id="TIGR00033">
    <property type="entry name" value="aroC"/>
    <property type="match status" value="1"/>
</dbReference>
<evidence type="ECO:0000256" key="2">
    <source>
        <dbReference type="ARBA" id="ARBA00008014"/>
    </source>
</evidence>
<evidence type="ECO:0000256" key="3">
    <source>
        <dbReference type="ARBA" id="ARBA00013036"/>
    </source>
</evidence>
<keyword evidence="4 7" id="KW-0028">Amino-acid biosynthesis</keyword>
<accession>A0A1Q2LIE7</accession>
<keyword evidence="7" id="KW-0288">FMN</keyword>
<keyword evidence="6 7" id="KW-0456">Lyase</keyword>
<dbReference type="Proteomes" id="UP000188298">
    <property type="component" value="Chromosome"/>
</dbReference>
<dbReference type="GO" id="GO:0005829">
    <property type="term" value="C:cytosol"/>
    <property type="evidence" value="ECO:0007669"/>
    <property type="project" value="TreeGrafter"/>
</dbReference>
<keyword evidence="7" id="KW-0521">NADP</keyword>
<feature type="binding site" evidence="7">
    <location>
        <begin position="239"/>
        <end position="240"/>
    </location>
    <ligand>
        <name>FMN</name>
        <dbReference type="ChEBI" id="CHEBI:58210"/>
    </ligand>
</feature>
<dbReference type="PANTHER" id="PTHR21085">
    <property type="entry name" value="CHORISMATE SYNTHASE"/>
    <property type="match status" value="1"/>
</dbReference>
<dbReference type="PIRSF" id="PIRSF001456">
    <property type="entry name" value="Chorismate_synth"/>
    <property type="match status" value="1"/>
</dbReference>
<feature type="binding site" evidence="7">
    <location>
        <begin position="122"/>
        <end position="124"/>
    </location>
    <ligand>
        <name>FMN</name>
        <dbReference type="ChEBI" id="CHEBI:58210"/>
    </ligand>
</feature>
<evidence type="ECO:0000256" key="4">
    <source>
        <dbReference type="ARBA" id="ARBA00022605"/>
    </source>
</evidence>
<name>A0A1Q2LIE7_9HELI</name>
<feature type="binding site" evidence="7">
    <location>
        <position position="279"/>
    </location>
    <ligand>
        <name>FMN</name>
        <dbReference type="ChEBI" id="CHEBI:58210"/>
    </ligand>
</feature>
<comment type="pathway">
    <text evidence="1 7 8">Metabolic intermediate biosynthesis; chorismate biosynthesis; chorismate from D-erythrose 4-phosphate and phosphoenolpyruvate: step 7/7.</text>
</comment>
<dbReference type="UniPathway" id="UPA00053">
    <property type="reaction ID" value="UER00090"/>
</dbReference>
<dbReference type="EMBL" id="CP019645">
    <property type="protein sequence ID" value="AQQ60169.1"/>
    <property type="molecule type" value="Genomic_DNA"/>
</dbReference>
<feature type="binding site" evidence="7">
    <location>
        <position position="320"/>
    </location>
    <ligand>
        <name>FMN</name>
        <dbReference type="ChEBI" id="CHEBI:58210"/>
    </ligand>
</feature>
<proteinExistence type="inferred from homology"/>
<dbReference type="CDD" id="cd07304">
    <property type="entry name" value="Chorismate_synthase"/>
    <property type="match status" value="1"/>
</dbReference>
<dbReference type="AlphaFoldDB" id="A0A1Q2LIE7"/>
<dbReference type="KEGG" id="hbl:XJ32_08790"/>
<dbReference type="Gene3D" id="3.60.150.10">
    <property type="entry name" value="Chorismate synthase AroC"/>
    <property type="match status" value="1"/>
</dbReference>
<keyword evidence="5 7" id="KW-0057">Aromatic amino acid biosynthesis</keyword>
<dbReference type="GO" id="GO:0009073">
    <property type="term" value="P:aromatic amino acid family biosynthetic process"/>
    <property type="evidence" value="ECO:0007669"/>
    <property type="project" value="UniProtKB-KW"/>
</dbReference>
<dbReference type="SUPFAM" id="SSF103263">
    <property type="entry name" value="Chorismate synthase, AroC"/>
    <property type="match status" value="1"/>
</dbReference>
<keyword evidence="7" id="KW-0274">FAD</keyword>
<keyword evidence="7" id="KW-0285">Flavoprotein</keyword>
<evidence type="ECO:0000256" key="1">
    <source>
        <dbReference type="ARBA" id="ARBA00005044"/>
    </source>
</evidence>
<reference evidence="9 10" key="1">
    <citation type="submission" date="2017-02" db="EMBL/GenBank/DDBJ databases">
        <title>Whole genome sequencing of Helicobacter bilis strain AAQJH.</title>
        <authorList>
            <person name="Conlan S."/>
            <person name="Thomas P.J."/>
            <person name="Mullikin J."/>
            <person name="Palmore T.N."/>
            <person name="Frank K.M."/>
            <person name="Segre J.A."/>
        </authorList>
    </citation>
    <scope>NUCLEOTIDE SEQUENCE [LARGE SCALE GENOMIC DNA]</scope>
    <source>
        <strain evidence="9 10">AAQJH</strain>
    </source>
</reference>
<dbReference type="InterPro" id="IPR020541">
    <property type="entry name" value="Chorismate_synthase_CS"/>
</dbReference>
<dbReference type="NCBIfam" id="NF003793">
    <property type="entry name" value="PRK05382.1"/>
    <property type="match status" value="1"/>
</dbReference>
<protein>
    <recommendedName>
        <fullName evidence="3 7">Chorismate synthase</fullName>
        <shortName evidence="7">CS</shortName>
        <ecNumber evidence="3 7">4.2.3.5</ecNumber>
    </recommendedName>
    <alternativeName>
        <fullName evidence="7">5-enolpyruvylshikimate-3-phosphate phospholyase</fullName>
    </alternativeName>
</protein>
<dbReference type="PANTHER" id="PTHR21085:SF0">
    <property type="entry name" value="CHORISMATE SYNTHASE"/>
    <property type="match status" value="1"/>
</dbReference>
<evidence type="ECO:0000256" key="7">
    <source>
        <dbReference type="HAMAP-Rule" id="MF_00300"/>
    </source>
</evidence>
<comment type="similarity">
    <text evidence="2 7 8">Belongs to the chorismate synthase family.</text>
</comment>
<feature type="binding site" evidence="7">
    <location>
        <position position="51"/>
    </location>
    <ligand>
        <name>NADP(+)</name>
        <dbReference type="ChEBI" id="CHEBI:58349"/>
    </ligand>
</feature>
<dbReference type="InterPro" id="IPR035904">
    <property type="entry name" value="Chorismate_synth_AroC_sf"/>
</dbReference>
<comment type="cofactor">
    <cofactor evidence="7 8">
        <name>FMNH2</name>
        <dbReference type="ChEBI" id="CHEBI:57618"/>
    </cofactor>
    <text evidence="7 8">Reduced FMN (FMNH(2)).</text>
</comment>
<dbReference type="GO" id="GO:0008652">
    <property type="term" value="P:amino acid biosynthetic process"/>
    <property type="evidence" value="ECO:0007669"/>
    <property type="project" value="UniProtKB-KW"/>
</dbReference>
<dbReference type="PROSITE" id="PS00787">
    <property type="entry name" value="CHORISMATE_SYNTHASE_1"/>
    <property type="match status" value="1"/>
</dbReference>
<comment type="catalytic activity">
    <reaction evidence="7 8">
        <text>5-O-(1-carboxyvinyl)-3-phosphoshikimate = chorismate + phosphate</text>
        <dbReference type="Rhea" id="RHEA:21020"/>
        <dbReference type="ChEBI" id="CHEBI:29748"/>
        <dbReference type="ChEBI" id="CHEBI:43474"/>
        <dbReference type="ChEBI" id="CHEBI:57701"/>
        <dbReference type="EC" id="4.2.3.5"/>
    </reaction>
</comment>
<dbReference type="GO" id="GO:0004107">
    <property type="term" value="F:chorismate synthase activity"/>
    <property type="evidence" value="ECO:0007669"/>
    <property type="project" value="UniProtKB-UniRule"/>
</dbReference>
<gene>
    <name evidence="7" type="primary">aroC</name>
    <name evidence="9" type="ORF">XJ32_08790</name>
</gene>
<dbReference type="RefSeq" id="WP_077389143.1">
    <property type="nucleotide sequence ID" value="NZ_CP019645.1"/>
</dbReference>
<feature type="binding site" evidence="7">
    <location>
        <position position="46"/>
    </location>
    <ligand>
        <name>NADP(+)</name>
        <dbReference type="ChEBI" id="CHEBI:58349"/>
    </ligand>
</feature>
<evidence type="ECO:0000313" key="10">
    <source>
        <dbReference type="Proteomes" id="UP000188298"/>
    </source>
</evidence>
<evidence type="ECO:0000256" key="5">
    <source>
        <dbReference type="ARBA" id="ARBA00023141"/>
    </source>
</evidence>
<evidence type="ECO:0000256" key="8">
    <source>
        <dbReference type="RuleBase" id="RU000605"/>
    </source>
</evidence>
<sequence>MDSNGILFQFSSFGESHGEGIGGIVSGMPSGITIDYAFLESEIARRKGGSKFATPRKEDDAFQILSGVFEGRSTGTPIGFFIPNMNVRSKDYTKIKDVFRPSHADFTYYHKYGHRDYRGGGRSSARESVARVLAGGLAKLLLREFNIEILSGITHVGNIGTAKKNFSRDDFMSARESAIFALDKSKEEAMQEEILSAKAKGDSVGASALFSVFNVPIGLGEPLSYKLDSILARDLMGLNAVKAVEIGSGIESTKMYGSQNNDYMDKNGFMSNNSGGILGGISNGNDIIIKVHFKPTPSIFCAQKTIDIYNNEVDIKLQGRHDPCVGVRGSVVCESIVALVLADMLLLNMSAKLENLKKIYG</sequence>
<evidence type="ECO:0000256" key="6">
    <source>
        <dbReference type="ARBA" id="ARBA00023239"/>
    </source>
</evidence>
<evidence type="ECO:0000313" key="9">
    <source>
        <dbReference type="EMBL" id="AQQ60169.1"/>
    </source>
</evidence>
<dbReference type="GO" id="GO:0009423">
    <property type="term" value="P:chorismate biosynthetic process"/>
    <property type="evidence" value="ECO:0007669"/>
    <property type="project" value="UniProtKB-UniRule"/>
</dbReference>
<comment type="function">
    <text evidence="7">Catalyzes the anti-1,4-elimination of the C-3 phosphate and the C-6 proR hydrogen from 5-enolpyruvylshikimate-3-phosphate (EPSP) to yield chorismate, which is the branch point compound that serves as the starting substrate for the three terminal pathways of aromatic amino acid biosynthesis. This reaction introduces a second double bond into the aromatic ring system.</text>
</comment>
<dbReference type="GO" id="GO:0010181">
    <property type="term" value="F:FMN binding"/>
    <property type="evidence" value="ECO:0007669"/>
    <property type="project" value="TreeGrafter"/>
</dbReference>
<dbReference type="Pfam" id="PF01264">
    <property type="entry name" value="Chorismate_synt"/>
    <property type="match status" value="1"/>
</dbReference>
<organism evidence="9 10">
    <name type="scientific">Helicobacter bilis</name>
    <dbReference type="NCBI Taxonomy" id="37372"/>
    <lineage>
        <taxon>Bacteria</taxon>
        <taxon>Pseudomonadati</taxon>
        <taxon>Campylobacterota</taxon>
        <taxon>Epsilonproteobacteria</taxon>
        <taxon>Campylobacterales</taxon>
        <taxon>Helicobacteraceae</taxon>
        <taxon>Helicobacter</taxon>
    </lineage>
</organism>
<dbReference type="InterPro" id="IPR000453">
    <property type="entry name" value="Chorismate_synth"/>
</dbReference>
<dbReference type="EC" id="4.2.3.5" evidence="3 7"/>